<dbReference type="AlphaFoldDB" id="A0A4V3WV99"/>
<gene>
    <name evidence="2" type="ORF">E5986_01155</name>
</gene>
<dbReference type="Proteomes" id="UP000308978">
    <property type="component" value="Unassembled WGS sequence"/>
</dbReference>
<dbReference type="EMBL" id="SSTJ01000001">
    <property type="protein sequence ID" value="THG38927.1"/>
    <property type="molecule type" value="Genomic_DNA"/>
</dbReference>
<dbReference type="PANTHER" id="PTHR33295:SF18">
    <property type="entry name" value="AAA+ ATPASE DOMAIN-CONTAINING PROTEIN"/>
    <property type="match status" value="1"/>
</dbReference>
<reference evidence="2 3" key="1">
    <citation type="submission" date="2019-04" db="EMBL/GenBank/DDBJ databases">
        <title>Microbes associate with the intestines of laboratory mice.</title>
        <authorList>
            <person name="Navarre W."/>
            <person name="Wong E."/>
            <person name="Huang K.C."/>
            <person name="Tropini C."/>
            <person name="Ng K."/>
            <person name="Yu B."/>
        </authorList>
    </citation>
    <scope>NUCLEOTIDE SEQUENCE [LARGE SCALE GENOMIC DNA]</scope>
    <source>
        <strain evidence="2 3">NM80_B27</strain>
    </source>
</reference>
<protein>
    <submittedName>
        <fullName evidence="2">ATP-binding protein</fullName>
    </submittedName>
</protein>
<feature type="domain" description="DUF4143" evidence="1">
    <location>
        <begin position="47"/>
        <end position="167"/>
    </location>
</feature>
<proteinExistence type="predicted"/>
<name>A0A4V3WV99_9ACTN</name>
<keyword evidence="2" id="KW-0547">Nucleotide-binding</keyword>
<evidence type="ECO:0000313" key="3">
    <source>
        <dbReference type="Proteomes" id="UP000308978"/>
    </source>
</evidence>
<accession>A0A4V3WV99</accession>
<dbReference type="RefSeq" id="WP_136432584.1">
    <property type="nucleotide sequence ID" value="NZ_CAQMYJ010000002.1"/>
</dbReference>
<evidence type="ECO:0000259" key="1">
    <source>
        <dbReference type="Pfam" id="PF13635"/>
    </source>
</evidence>
<dbReference type="PANTHER" id="PTHR33295">
    <property type="entry name" value="ATPASE"/>
    <property type="match status" value="1"/>
</dbReference>
<keyword evidence="2" id="KW-0067">ATP-binding</keyword>
<comment type="caution">
    <text evidence="2">The sequence shown here is derived from an EMBL/GenBank/DDBJ whole genome shotgun (WGS) entry which is preliminary data.</text>
</comment>
<dbReference type="GO" id="GO:0005524">
    <property type="term" value="F:ATP binding"/>
    <property type="evidence" value="ECO:0007669"/>
    <property type="project" value="UniProtKB-KW"/>
</dbReference>
<sequence>MAAAKKSDSKLSHFVGEVRSLKKRTVVYGSHREAYLKGLFDTVYGADIVERFAIENPFALDQLVKELASAVGSLTNPSKLANTLNTVAHAGATDKTVKRYLDALTDAFIFSEVERFDVKGKRYFDYPMKYYATDAGIRNALLNFRQIEETHLMENVIYNELVLRSYAVGVIPFLLRPEILE</sequence>
<dbReference type="InterPro" id="IPR025420">
    <property type="entry name" value="DUF4143"/>
</dbReference>
<organism evidence="2 3">
    <name type="scientific">Adlercreutzia caecimuris</name>
    <dbReference type="NCBI Taxonomy" id="671266"/>
    <lineage>
        <taxon>Bacteria</taxon>
        <taxon>Bacillati</taxon>
        <taxon>Actinomycetota</taxon>
        <taxon>Coriobacteriia</taxon>
        <taxon>Eggerthellales</taxon>
        <taxon>Eggerthellaceae</taxon>
        <taxon>Adlercreutzia</taxon>
    </lineage>
</organism>
<dbReference type="Pfam" id="PF13635">
    <property type="entry name" value="DUF4143"/>
    <property type="match status" value="1"/>
</dbReference>
<evidence type="ECO:0000313" key="2">
    <source>
        <dbReference type="EMBL" id="THG38927.1"/>
    </source>
</evidence>